<organism evidence="7 8">
    <name type="scientific">Coniella lustricola</name>
    <dbReference type="NCBI Taxonomy" id="2025994"/>
    <lineage>
        <taxon>Eukaryota</taxon>
        <taxon>Fungi</taxon>
        <taxon>Dikarya</taxon>
        <taxon>Ascomycota</taxon>
        <taxon>Pezizomycotina</taxon>
        <taxon>Sordariomycetes</taxon>
        <taxon>Sordariomycetidae</taxon>
        <taxon>Diaporthales</taxon>
        <taxon>Schizoparmaceae</taxon>
        <taxon>Coniella</taxon>
    </lineage>
</organism>
<dbReference type="SUPFAM" id="SSF53649">
    <property type="entry name" value="Alkaline phosphatase-like"/>
    <property type="match status" value="1"/>
</dbReference>
<dbReference type="GO" id="GO:0046872">
    <property type="term" value="F:metal ion binding"/>
    <property type="evidence" value="ECO:0007669"/>
    <property type="project" value="UniProtKB-KW"/>
</dbReference>
<feature type="domain" description="Sulfatase N-terminal" evidence="6">
    <location>
        <begin position="9"/>
        <end position="232"/>
    </location>
</feature>
<evidence type="ECO:0000259" key="6">
    <source>
        <dbReference type="Pfam" id="PF00884"/>
    </source>
</evidence>
<feature type="domain" description="Sulfatase N-terminal" evidence="6">
    <location>
        <begin position="245"/>
        <end position="480"/>
    </location>
</feature>
<keyword evidence="8" id="KW-1185">Reference proteome</keyword>
<keyword evidence="2" id="KW-0479">Metal-binding</keyword>
<dbReference type="EMBL" id="KZ678404">
    <property type="protein sequence ID" value="PSR93861.1"/>
    <property type="molecule type" value="Genomic_DNA"/>
</dbReference>
<dbReference type="Pfam" id="PF00884">
    <property type="entry name" value="Sulfatase"/>
    <property type="match status" value="2"/>
</dbReference>
<accession>A0A2T3AE08</accession>
<dbReference type="Gene3D" id="3.40.720.10">
    <property type="entry name" value="Alkaline Phosphatase, subunit A"/>
    <property type="match status" value="1"/>
</dbReference>
<dbReference type="InParanoid" id="A0A2T3AE08"/>
<feature type="compositionally biased region" description="Low complexity" evidence="5">
    <location>
        <begin position="214"/>
        <end position="239"/>
    </location>
</feature>
<dbReference type="OrthoDB" id="103349at2759"/>
<gene>
    <name evidence="7" type="ORF">BD289DRAFT_480927</name>
</gene>
<evidence type="ECO:0000313" key="8">
    <source>
        <dbReference type="Proteomes" id="UP000241462"/>
    </source>
</evidence>
<dbReference type="InterPro" id="IPR017850">
    <property type="entry name" value="Alkaline_phosphatase_core_sf"/>
</dbReference>
<evidence type="ECO:0000256" key="3">
    <source>
        <dbReference type="ARBA" id="ARBA00022801"/>
    </source>
</evidence>
<dbReference type="InterPro" id="IPR024607">
    <property type="entry name" value="Sulfatase_CS"/>
</dbReference>
<keyword evidence="4" id="KW-0106">Calcium</keyword>
<feature type="compositionally biased region" description="Basic and acidic residues" evidence="5">
    <location>
        <begin position="241"/>
        <end position="252"/>
    </location>
</feature>
<dbReference type="Proteomes" id="UP000241462">
    <property type="component" value="Unassembled WGS sequence"/>
</dbReference>
<reference evidence="7 8" key="1">
    <citation type="journal article" date="2018" name="Mycol. Prog.">
        <title>Coniella lustricola, a new species from submerged detritus.</title>
        <authorList>
            <person name="Raudabaugh D.B."/>
            <person name="Iturriaga T."/>
            <person name="Carver A."/>
            <person name="Mondo S."/>
            <person name="Pangilinan J."/>
            <person name="Lipzen A."/>
            <person name="He G."/>
            <person name="Amirebrahimi M."/>
            <person name="Grigoriev I.V."/>
            <person name="Miller A.N."/>
        </authorList>
    </citation>
    <scope>NUCLEOTIDE SEQUENCE [LARGE SCALE GENOMIC DNA]</scope>
    <source>
        <strain evidence="7 8">B22-T-1</strain>
    </source>
</reference>
<dbReference type="PROSITE" id="PS00149">
    <property type="entry name" value="SULFATASE_2"/>
    <property type="match status" value="1"/>
</dbReference>
<evidence type="ECO:0000256" key="4">
    <source>
        <dbReference type="ARBA" id="ARBA00022837"/>
    </source>
</evidence>
<comment type="similarity">
    <text evidence="1">Belongs to the sulfatase family.</text>
</comment>
<evidence type="ECO:0000256" key="1">
    <source>
        <dbReference type="ARBA" id="ARBA00008779"/>
    </source>
</evidence>
<dbReference type="CDD" id="cd16025">
    <property type="entry name" value="PAS_like"/>
    <property type="match status" value="1"/>
</dbReference>
<protein>
    <submittedName>
        <fullName evidence="7">Alkaline-phosphatase-like protein</fullName>
    </submittedName>
</protein>
<dbReference type="PANTHER" id="PTHR42693:SF33">
    <property type="entry name" value="ARYLSULFATASE"/>
    <property type="match status" value="1"/>
</dbReference>
<dbReference type="PANTHER" id="PTHR42693">
    <property type="entry name" value="ARYLSULFATASE FAMILY MEMBER"/>
    <property type="match status" value="1"/>
</dbReference>
<evidence type="ECO:0000256" key="2">
    <source>
        <dbReference type="ARBA" id="ARBA00022723"/>
    </source>
</evidence>
<dbReference type="AlphaFoldDB" id="A0A2T3AE08"/>
<dbReference type="Gene3D" id="3.30.1120.10">
    <property type="match status" value="1"/>
</dbReference>
<dbReference type="GO" id="GO:0004065">
    <property type="term" value="F:arylsulfatase activity"/>
    <property type="evidence" value="ECO:0007669"/>
    <property type="project" value="TreeGrafter"/>
</dbReference>
<feature type="region of interest" description="Disordered" evidence="5">
    <location>
        <begin position="214"/>
        <end position="252"/>
    </location>
</feature>
<keyword evidence="3" id="KW-0378">Hydrolase</keyword>
<sequence>MTSSTPKKPNFLIVVADDLGFSDTGPYGSEIATPTLDRLAREGLTMTGFHTASACSPTRAMLLSGTDNHIAGLGQMAEFMYATGAKYWGQPGYEGYLNFKVAALPEILQDNGYETIMAGKWHLGLKKELSPHARGFDKSFVYLPGAGNHYNNEPQLDSLESSFVIPALRSDNLWMRDGEILDRKNADHIPKDFYSTTSFTDELLKYLKQRNNESSSSAAAAPSASTAPAEAADAAVPAQQEDEKAQQEQTDDSKKPFFAYLAYTAPHWPLQAPRATIDKYTGVYTDGPHALRQRRLDALIARGLVPKDVEPAPMVGDAGLPPWSELSDQDKALSSRRMETYAAMVDLIDENLARVVSYLEETGELDNTFILFMSDNGAEGKLLEALPVSRGMPLSKIVEEYYDNSMENIGNANSFVWYGPQWACAATAPSKGFKIMVTEGGIRCPCIVRYPEFAASSGKVSHDFTTVMDILPTILELAGVPHPGTEFRGREVVLPRGRSWKPWLESGAQGIVHENGAEAVMGWELFGRRAIRKGDWKAVFEPAPLGSEEWQLFDLSKDAGEIHDLAAKEPKILEDLLVEWEKYFTETGMYDPQAEARKNLIGSQLGS</sequence>
<dbReference type="STRING" id="2025994.A0A2T3AE08"/>
<name>A0A2T3AE08_9PEZI</name>
<proteinExistence type="inferred from homology"/>
<evidence type="ECO:0000256" key="5">
    <source>
        <dbReference type="SAM" id="MobiDB-lite"/>
    </source>
</evidence>
<dbReference type="InterPro" id="IPR000917">
    <property type="entry name" value="Sulfatase_N"/>
</dbReference>
<dbReference type="InterPro" id="IPR050738">
    <property type="entry name" value="Sulfatase"/>
</dbReference>
<evidence type="ECO:0000313" key="7">
    <source>
        <dbReference type="EMBL" id="PSR93861.1"/>
    </source>
</evidence>